<evidence type="ECO:0000313" key="4">
    <source>
        <dbReference type="Proteomes" id="UP000429607"/>
    </source>
</evidence>
<sequence>MTESCRSERCRSRVPLHVLQLLIRLRGNDIALQPNMEKIVQMHEKVHPYEPDEYYNDVMYAPQTESQVKEARMIKQVRTATRKRKNATKPTAAEVDETPAD</sequence>
<protein>
    <submittedName>
        <fullName evidence="3">Uncharacterized protein</fullName>
    </submittedName>
</protein>
<feature type="region of interest" description="Disordered" evidence="1">
    <location>
        <begin position="79"/>
        <end position="101"/>
    </location>
</feature>
<evidence type="ECO:0000313" key="2">
    <source>
        <dbReference type="EMBL" id="KAE9019450.1"/>
    </source>
</evidence>
<name>A0A6A3LWL3_9STRA</name>
<dbReference type="EMBL" id="QXFU01000821">
    <property type="protein sequence ID" value="KAE9019450.1"/>
    <property type="molecule type" value="Genomic_DNA"/>
</dbReference>
<dbReference type="EMBL" id="QXFV01000853">
    <property type="protein sequence ID" value="KAE9023676.1"/>
    <property type="molecule type" value="Genomic_DNA"/>
</dbReference>
<proteinExistence type="predicted"/>
<dbReference type="AlphaFoldDB" id="A0A6A3LWL3"/>
<gene>
    <name evidence="3" type="ORF">PR001_g12853</name>
    <name evidence="2" type="ORF">PR002_g12808</name>
</gene>
<dbReference type="Proteomes" id="UP000429607">
    <property type="component" value="Unassembled WGS sequence"/>
</dbReference>
<reference evidence="4 5" key="1">
    <citation type="submission" date="2018-09" db="EMBL/GenBank/DDBJ databases">
        <title>Genomic investigation of the strawberry pathogen Phytophthora fragariae indicates pathogenicity is determined by transcriptional variation in three key races.</title>
        <authorList>
            <person name="Adams T.M."/>
            <person name="Armitage A.D."/>
            <person name="Sobczyk M.K."/>
            <person name="Bates H.J."/>
            <person name="Dunwell J.M."/>
            <person name="Nellist C.F."/>
            <person name="Harrison R.J."/>
        </authorList>
    </citation>
    <scope>NUCLEOTIDE SEQUENCE [LARGE SCALE GENOMIC DNA]</scope>
    <source>
        <strain evidence="3 4">SCRP249</strain>
        <strain evidence="2 5">SCRP324</strain>
    </source>
</reference>
<evidence type="ECO:0000313" key="5">
    <source>
        <dbReference type="Proteomes" id="UP000435112"/>
    </source>
</evidence>
<organism evidence="3 4">
    <name type="scientific">Phytophthora rubi</name>
    <dbReference type="NCBI Taxonomy" id="129364"/>
    <lineage>
        <taxon>Eukaryota</taxon>
        <taxon>Sar</taxon>
        <taxon>Stramenopiles</taxon>
        <taxon>Oomycota</taxon>
        <taxon>Peronosporomycetes</taxon>
        <taxon>Peronosporales</taxon>
        <taxon>Peronosporaceae</taxon>
        <taxon>Phytophthora</taxon>
    </lineage>
</organism>
<dbReference type="OrthoDB" id="119868at2759"/>
<dbReference type="Proteomes" id="UP000435112">
    <property type="component" value="Unassembled WGS sequence"/>
</dbReference>
<comment type="caution">
    <text evidence="3">The sequence shown here is derived from an EMBL/GenBank/DDBJ whole genome shotgun (WGS) entry which is preliminary data.</text>
</comment>
<evidence type="ECO:0000313" key="3">
    <source>
        <dbReference type="EMBL" id="KAE9023676.1"/>
    </source>
</evidence>
<evidence type="ECO:0000256" key="1">
    <source>
        <dbReference type="SAM" id="MobiDB-lite"/>
    </source>
</evidence>
<accession>A0A6A3LWL3</accession>